<comment type="catalytic activity">
    <reaction evidence="14">
        <text>DNA(n) + a 2'-deoxyribonucleoside 5'-triphosphate = DNA(n+1) + diphosphate</text>
        <dbReference type="Rhea" id="RHEA:22508"/>
        <dbReference type="Rhea" id="RHEA-COMP:17339"/>
        <dbReference type="Rhea" id="RHEA-COMP:17340"/>
        <dbReference type="ChEBI" id="CHEBI:33019"/>
        <dbReference type="ChEBI" id="CHEBI:61560"/>
        <dbReference type="ChEBI" id="CHEBI:173112"/>
        <dbReference type="EC" id="2.7.7.7"/>
    </reaction>
</comment>
<evidence type="ECO:0000256" key="14">
    <source>
        <dbReference type="ARBA" id="ARBA00049244"/>
    </source>
</evidence>
<dbReference type="CDD" id="cd06139">
    <property type="entry name" value="DNA_polA_I_Ecoli_like_exo"/>
    <property type="match status" value="1"/>
</dbReference>
<dbReference type="Gene3D" id="1.10.150.20">
    <property type="entry name" value="5' to 3' exonuclease, C-terminal subdomain"/>
    <property type="match status" value="1"/>
</dbReference>
<dbReference type="Pfam" id="PF01612">
    <property type="entry name" value="DNA_pol_A_exo1"/>
    <property type="match status" value="1"/>
</dbReference>
<evidence type="ECO:0000256" key="13">
    <source>
        <dbReference type="ARBA" id="ARBA00023204"/>
    </source>
</evidence>
<evidence type="ECO:0000313" key="19">
    <source>
        <dbReference type="EMBL" id="TYK02596.1"/>
    </source>
</evidence>
<dbReference type="PANTHER" id="PTHR10133:SF27">
    <property type="entry name" value="DNA POLYMERASE NU"/>
    <property type="match status" value="1"/>
</dbReference>
<dbReference type="Proteomes" id="UP000321393">
    <property type="component" value="Unassembled WGS sequence"/>
</dbReference>
<evidence type="ECO:0000259" key="17">
    <source>
        <dbReference type="SMART" id="SM00482"/>
    </source>
</evidence>
<keyword evidence="8" id="KW-0378">Hydrolase</keyword>
<dbReference type="GO" id="GO:0003677">
    <property type="term" value="F:DNA binding"/>
    <property type="evidence" value="ECO:0007669"/>
    <property type="project" value="UniProtKB-KW"/>
</dbReference>
<dbReference type="GO" id="GO:0003887">
    <property type="term" value="F:DNA-directed DNA polymerase activity"/>
    <property type="evidence" value="ECO:0007669"/>
    <property type="project" value="UniProtKB-KW"/>
</dbReference>
<protein>
    <recommendedName>
        <fullName evidence="2">DNA-directed DNA polymerase</fullName>
        <ecNumber evidence="2">2.7.7.7</ecNumber>
    </recommendedName>
    <alternativeName>
        <fullName evidence="15">DNA polymerase PolI-like B</fullName>
    </alternativeName>
</protein>
<evidence type="ECO:0000256" key="5">
    <source>
        <dbReference type="ARBA" id="ARBA00022705"/>
    </source>
</evidence>
<reference evidence="20 21" key="1">
    <citation type="submission" date="2019-08" db="EMBL/GenBank/DDBJ databases">
        <title>Draft genome sequences of two oriental melons (Cucumis melo L. var makuwa).</title>
        <authorList>
            <person name="Kwon S.-Y."/>
        </authorList>
    </citation>
    <scope>NUCLEOTIDE SEQUENCE [LARGE SCALE GENOMIC DNA]</scope>
    <source>
        <strain evidence="21">cv. Chang Bougi</strain>
        <strain evidence="20">cv. SW 3</strain>
        <tissue evidence="18">Leaf</tissue>
    </source>
</reference>
<keyword evidence="12" id="KW-0238">DNA-binding</keyword>
<dbReference type="GO" id="GO:0009507">
    <property type="term" value="C:chloroplast"/>
    <property type="evidence" value="ECO:0007669"/>
    <property type="project" value="UniProtKB-ARBA"/>
</dbReference>
<keyword evidence="13" id="KW-0234">DNA repair</keyword>
<dbReference type="OrthoDB" id="275278at2759"/>
<evidence type="ECO:0000313" key="18">
    <source>
        <dbReference type="EMBL" id="KAA0033948.1"/>
    </source>
</evidence>
<dbReference type="AlphaFoldDB" id="A0A5A7STI8"/>
<evidence type="ECO:0000256" key="4">
    <source>
        <dbReference type="ARBA" id="ARBA00022695"/>
    </source>
</evidence>
<keyword evidence="3" id="KW-0808">Transferase</keyword>
<accession>A0A5A7STI8</accession>
<dbReference type="EC" id="2.7.7.7" evidence="2"/>
<dbReference type="InterPro" id="IPR012337">
    <property type="entry name" value="RNaseH-like_sf"/>
</dbReference>
<keyword evidence="9" id="KW-0269">Exonuclease</keyword>
<evidence type="ECO:0000256" key="8">
    <source>
        <dbReference type="ARBA" id="ARBA00022801"/>
    </source>
</evidence>
<dbReference type="FunFam" id="3.30.420.10:FF:000051">
    <property type="entry name" value="DNA polymerase I"/>
    <property type="match status" value="1"/>
</dbReference>
<gene>
    <name evidence="19" type="ORF">E5676_scaffold925G00520</name>
    <name evidence="18" type="ORF">E6C27_scaffold400G00060</name>
</gene>
<comment type="similarity">
    <text evidence="1">Belongs to the DNA polymerase type-A family.</text>
</comment>
<comment type="caution">
    <text evidence="18">The sequence shown here is derived from an EMBL/GenBank/DDBJ whole genome shotgun (WGS) entry which is preliminary data.</text>
</comment>
<dbReference type="EMBL" id="SSTD01015517">
    <property type="protein sequence ID" value="TYK02596.1"/>
    <property type="molecule type" value="Genomic_DNA"/>
</dbReference>
<dbReference type="GO" id="GO:0008408">
    <property type="term" value="F:3'-5' exonuclease activity"/>
    <property type="evidence" value="ECO:0007669"/>
    <property type="project" value="InterPro"/>
</dbReference>
<keyword evidence="5" id="KW-0235">DNA replication</keyword>
<feature type="region of interest" description="Disordered" evidence="16">
    <location>
        <begin position="259"/>
        <end position="280"/>
    </location>
</feature>
<dbReference type="Pfam" id="PF00476">
    <property type="entry name" value="DNA_pol_A"/>
    <property type="match status" value="2"/>
</dbReference>
<dbReference type="InterPro" id="IPR001098">
    <property type="entry name" value="DNA-dir_DNA_pol_A_palm_dom"/>
</dbReference>
<keyword evidence="6" id="KW-0540">Nuclease</keyword>
<dbReference type="InterPro" id="IPR036397">
    <property type="entry name" value="RNaseH_sf"/>
</dbReference>
<dbReference type="InterPro" id="IPR002562">
    <property type="entry name" value="3'-5'_exonuclease_dom"/>
</dbReference>
<dbReference type="CDD" id="cd08640">
    <property type="entry name" value="DNA_pol_A_plastid_like"/>
    <property type="match status" value="1"/>
</dbReference>
<dbReference type="SUPFAM" id="SSF56672">
    <property type="entry name" value="DNA/RNA polymerases"/>
    <property type="match status" value="1"/>
</dbReference>
<evidence type="ECO:0000256" key="3">
    <source>
        <dbReference type="ARBA" id="ARBA00022679"/>
    </source>
</evidence>
<keyword evidence="7" id="KW-0227">DNA damage</keyword>
<evidence type="ECO:0000313" key="20">
    <source>
        <dbReference type="Proteomes" id="UP000321393"/>
    </source>
</evidence>
<dbReference type="GO" id="GO:0006264">
    <property type="term" value="P:mitochondrial DNA replication"/>
    <property type="evidence" value="ECO:0007669"/>
    <property type="project" value="UniProtKB-ARBA"/>
</dbReference>
<name>A0A5A7STI8_CUCMM</name>
<feature type="region of interest" description="Disordered" evidence="16">
    <location>
        <begin position="214"/>
        <end position="238"/>
    </location>
</feature>
<dbReference type="SMART" id="SM00482">
    <property type="entry name" value="POLAc"/>
    <property type="match status" value="1"/>
</dbReference>
<evidence type="ECO:0000256" key="15">
    <source>
        <dbReference type="ARBA" id="ARBA00079253"/>
    </source>
</evidence>
<dbReference type="PRINTS" id="PR00868">
    <property type="entry name" value="DNAPOLI"/>
</dbReference>
<dbReference type="STRING" id="1194695.A0A5A7STI8"/>
<dbReference type="GO" id="GO:0005739">
    <property type="term" value="C:mitochondrion"/>
    <property type="evidence" value="ECO:0007669"/>
    <property type="project" value="UniProtKB-ARBA"/>
</dbReference>
<evidence type="ECO:0000256" key="12">
    <source>
        <dbReference type="ARBA" id="ARBA00023125"/>
    </source>
</evidence>
<feature type="region of interest" description="Disordered" evidence="16">
    <location>
        <begin position="139"/>
        <end position="159"/>
    </location>
</feature>
<dbReference type="Gene3D" id="3.30.420.10">
    <property type="entry name" value="Ribonuclease H-like superfamily/Ribonuclease H"/>
    <property type="match status" value="1"/>
</dbReference>
<dbReference type="GO" id="GO:0033259">
    <property type="term" value="P:plastid DNA replication"/>
    <property type="evidence" value="ECO:0007669"/>
    <property type="project" value="UniProtKB-ARBA"/>
</dbReference>
<evidence type="ECO:0000256" key="10">
    <source>
        <dbReference type="ARBA" id="ARBA00022932"/>
    </source>
</evidence>
<dbReference type="PANTHER" id="PTHR10133">
    <property type="entry name" value="DNA POLYMERASE I"/>
    <property type="match status" value="1"/>
</dbReference>
<dbReference type="Gene3D" id="3.30.70.370">
    <property type="match status" value="1"/>
</dbReference>
<dbReference type="InterPro" id="IPR002298">
    <property type="entry name" value="DNA_polymerase_A"/>
</dbReference>
<organism evidence="18 20">
    <name type="scientific">Cucumis melo var. makuwa</name>
    <name type="common">Oriental melon</name>
    <dbReference type="NCBI Taxonomy" id="1194695"/>
    <lineage>
        <taxon>Eukaryota</taxon>
        <taxon>Viridiplantae</taxon>
        <taxon>Streptophyta</taxon>
        <taxon>Embryophyta</taxon>
        <taxon>Tracheophyta</taxon>
        <taxon>Spermatophyta</taxon>
        <taxon>Magnoliopsida</taxon>
        <taxon>eudicotyledons</taxon>
        <taxon>Gunneridae</taxon>
        <taxon>Pentapetalae</taxon>
        <taxon>rosids</taxon>
        <taxon>fabids</taxon>
        <taxon>Cucurbitales</taxon>
        <taxon>Cucurbitaceae</taxon>
        <taxon>Benincaseae</taxon>
        <taxon>Cucumis</taxon>
    </lineage>
</organism>
<dbReference type="Proteomes" id="UP000321947">
    <property type="component" value="Unassembled WGS sequence"/>
</dbReference>
<evidence type="ECO:0000256" key="7">
    <source>
        <dbReference type="ARBA" id="ARBA00022763"/>
    </source>
</evidence>
<sequence length="1138" mass="126854">MTLGISTSQASSFRTHWPSYFFLRRFSPVSNSSISICASSKALCRTEFASLKTVGGASPNMNVSHASFQFRQCSFLNTTSFSETRQCSKERPSVPVITWGDCIVKIRQEKLLESRSMGTEILTNNEEVKLRKRENLTDYGTSHCNNNPRPPYSKVPSNLGIKRSNTSNVSDCINPSTNILSNGFRKQEPINSKRTENVVTMDRMESRAPLLKTTEVSSGQCNGDINSSAGRRSMTKPENNYLHNQDVLTQSKKKCTSSQIRKGSIVPRVPDVSPNGRNQSISLGKADSVLKTLRFTEAANGIKGSVDVEKLSKGIINGSGTKVTEAPATTCKPDIKERLNGVYDSVLVVDSVSAATEVVSMLTTKYRNLVHACDTEVARIDVKQETPIDHGEVICFSIYSGPGADFGNGKSCIWVDVLDGGGKEILLQFAPFFEDPLIRKVWHNYSFDNHIIENYGIKLSGFHADTMHMARLWDSSRRASGGYSLEALSSDRNVMSGAELGQEKELIGKVSMKTIFGRKKKKMDGSEGKLVVIPPVEELQREERKPWVSYSALDSICTLKLYKSLKNKLSNMPWERNGKEIPGQTMFNFYEEYWKPFGELLVKMETEGMLVDRSYLAEIEKLAIVEQEVAANKFRNWASKYCSDAKYMNVGSDAQVRQLLFGGTCNRKNPEEFLPIERTFKVPNSEKVIEEGKKTPSKFRNITLHCIKGKPFSTEIYTASGWPSVGVDALKILAGKVSAEFDDITDDLCSHNEVDNDFEMMPHEESKGHMSDNDTALKEFKSLEESKEACHAIAALCEVCSIDTLISNFILPLQGSNISGKNGRVHCSLNINTETGRLSARRPNLQNQPALEKDRYKIRQAFIAAPGNSLIVADYGQLELRILAHLANCKSMLEAFKAGGDFHSRTAMNMYPHIRKAVEEGSVLLEWDPQPGQDKPPVPLLKDAFASERRKAKMLNFSIAYGKTPVGLSKDWKVSLEEAKKTVNLWYNERKEVREWQDLRMAEAAEESCVRTLLGRARRFPSMKHATRFQKGHIERAAINTPVQGSAADVAMCAMLEISKNSRLRELGWRLLLQVHDEVILEGPTESAEVAKAIVVECMSKPFNGKNILNVDLAVDAKCAQNCSTFGCLVKVVYAKLM</sequence>
<evidence type="ECO:0000313" key="21">
    <source>
        <dbReference type="Proteomes" id="UP000321947"/>
    </source>
</evidence>
<dbReference type="SUPFAM" id="SSF53098">
    <property type="entry name" value="Ribonuclease H-like"/>
    <property type="match status" value="1"/>
</dbReference>
<dbReference type="FunFam" id="1.10.150.20:FF:000034">
    <property type="entry name" value="DNA polymerase I"/>
    <property type="match status" value="1"/>
</dbReference>
<keyword evidence="10" id="KW-0239">DNA-directed DNA polymerase</keyword>
<evidence type="ECO:0000256" key="11">
    <source>
        <dbReference type="ARBA" id="ARBA00022946"/>
    </source>
</evidence>
<dbReference type="EMBL" id="SSTE01020493">
    <property type="protein sequence ID" value="KAA0033948.1"/>
    <property type="molecule type" value="Genomic_DNA"/>
</dbReference>
<evidence type="ECO:0000256" key="1">
    <source>
        <dbReference type="ARBA" id="ARBA00007705"/>
    </source>
</evidence>
<proteinExistence type="inferred from homology"/>
<evidence type="ECO:0000256" key="2">
    <source>
        <dbReference type="ARBA" id="ARBA00012417"/>
    </source>
</evidence>
<evidence type="ECO:0000256" key="6">
    <source>
        <dbReference type="ARBA" id="ARBA00022722"/>
    </source>
</evidence>
<dbReference type="InterPro" id="IPR043502">
    <property type="entry name" value="DNA/RNA_pol_sf"/>
</dbReference>
<evidence type="ECO:0000256" key="9">
    <source>
        <dbReference type="ARBA" id="ARBA00022839"/>
    </source>
</evidence>
<keyword evidence="11" id="KW-0809">Transit peptide</keyword>
<dbReference type="GO" id="GO:0006302">
    <property type="term" value="P:double-strand break repair"/>
    <property type="evidence" value="ECO:0007669"/>
    <property type="project" value="TreeGrafter"/>
</dbReference>
<evidence type="ECO:0000256" key="16">
    <source>
        <dbReference type="SAM" id="MobiDB-lite"/>
    </source>
</evidence>
<keyword evidence="4" id="KW-0548">Nucleotidyltransferase</keyword>
<feature type="domain" description="DNA-directed DNA polymerase family A palm" evidence="17">
    <location>
        <begin position="857"/>
        <end position="1087"/>
    </location>
</feature>